<dbReference type="STRING" id="1781255.BH720_11450"/>
<evidence type="ECO:0000256" key="1">
    <source>
        <dbReference type="ARBA" id="ARBA00000085"/>
    </source>
</evidence>
<dbReference type="InterPro" id="IPR013656">
    <property type="entry name" value="PAS_4"/>
</dbReference>
<dbReference type="EMBL" id="MJGC01000054">
    <property type="protein sequence ID" value="OEJ75075.1"/>
    <property type="molecule type" value="Genomic_DNA"/>
</dbReference>
<dbReference type="EC" id="2.7.13.3" evidence="2"/>
<dbReference type="InterPro" id="IPR011006">
    <property type="entry name" value="CheY-like_superfamily"/>
</dbReference>
<feature type="domain" description="Histidine kinase" evidence="9">
    <location>
        <begin position="1433"/>
        <end position="1651"/>
    </location>
</feature>
<keyword evidence="3 7" id="KW-0597">Phosphoprotein</keyword>
<dbReference type="Gene3D" id="2.10.70.100">
    <property type="match status" value="1"/>
</dbReference>
<evidence type="ECO:0000313" key="13">
    <source>
        <dbReference type="EMBL" id="OEJ75075.1"/>
    </source>
</evidence>
<dbReference type="SUPFAM" id="SSF55785">
    <property type="entry name" value="PYP-like sensor domain (PAS domain)"/>
    <property type="match status" value="7"/>
</dbReference>
<dbReference type="Pfam" id="PF00512">
    <property type="entry name" value="HisKA"/>
    <property type="match status" value="1"/>
</dbReference>
<dbReference type="RefSeq" id="WP_069967337.1">
    <property type="nucleotide sequence ID" value="NZ_CM124774.1"/>
</dbReference>
<dbReference type="FunFam" id="3.30.450.20:FF:000099">
    <property type="entry name" value="Sensory box sensor histidine kinase"/>
    <property type="match status" value="1"/>
</dbReference>
<evidence type="ECO:0000256" key="7">
    <source>
        <dbReference type="PROSITE-ProRule" id="PRU00169"/>
    </source>
</evidence>
<dbReference type="Gene3D" id="3.30.565.10">
    <property type="entry name" value="Histidine kinase-like ATPase, C-terminal domain"/>
    <property type="match status" value="1"/>
</dbReference>
<sequence>MPEIDHPQPDLALSLQALQILDSSDDCIKVLDLEGRILFMNRGGQALLGIKEITPFLNTSWIEFCQAGDRQAALEAIARARAGEVFTFQGCCPTLNGEPRWWDNKISPLRGVDGQVERLLCISRNITERRQIEDRRQQAEQKSQESEERYRAIVNQAVTGVACVELDGKFTLVNQKYCDLTGYSADELYQFRMQDITHPEDLSGNVELFHRMRTEGTPFEIEKRYIRKDGSIVWVNNSVYAIRDRDGKPQSAVAIVLDITQRKQTEFSAEFLAAVTQYLAEANCVEEIIQTIGERLNQYLQTSICAFIEINESQEVAEIRHSWHQKEAPSLVGVYHLTEFVTDEFFQTAKAGRSIIVRDVTTDPQIADPERLARLKIGSFINVPLIRDNEWKFSLGIYHQTPYHWRNDQISLMYELANRVWTKLEQIRVEVALRQNQEMFSALVEEAPLGVYMIDAEFRLRQANQTAIAVFNLQPLIGRDLAEALRTIWREPFATEAINCFRHTLATGESYYSPTIVERRADIEEIQSYDWQLHRITLPDGSYGVVCYFYDLSELKRAEAMMRQNGDRDAFLVALNDALRPLNDPLEILATANRVLGEQLGANRVTYFEVRGTDYFLEQNYVNGAESLRGGYPIESFGPELLAAYRRGHTATATDVTSDPNLSAAHRATYADVQIAAYIGVPLVKQGEFVAGLAVHSSTPRYWTADEIALTEEVAERTWAAVERARAEAALRESEAKYRKLFESLDEGYFLADVIFDADDQPIDIYYLEANPAATRMVGQDLTGRRLREIDPNYEAYWYEIFGRVAQTGVGERLEQYAEPNQKWYDFYVFKVGEQNSRRVSGVFKEITERKRREAHAAFLAEIEKDFSRLSTANEIMQTVGAKIGAYLKITTCNFTDVDEARDRVTVHHGWSSPEVPSTVGTFRLSKYLNKEFERASRAGETVVIGNTQDDPRTDAASYAALRMYSFVTVPFHRQGRWTHYIAICHSQPRDWRDDEIQLIEEISNRIFPRLQRARTEAALRQSEERFRTVTATVPQLIWTATPDGYVDYLSDQWADYVGLAPEQLQGWSWQQVTHPEDLPNTVRDWQHCLQSGDPLEIQHRFRHRTGEWRWQLVRGVPIKDATGNIRQWVGTCTDIQGEVDIKEALRKSEAKYRSLFDSIDEGFCIIEVLFDAAGKAFDYRFLEANAALEKHTGLVDVIGKTMREFAPQMETYWFEIYGRIALTGVPERFENTAQELGRFYDVYAFRMGEPQERKVAVLFNDISERKRAEQDLRESEEWARIAIQVARLGGWRLHLDTSLVEMDERMREIWGEPKDVVMVPLGQVLARIHPDDRERVAAAVNAAIAPQSTGTYEIEYRIIWDDGAERWVLAKGQAQFAGEGESRRTVDFFGTLLDITDRKQSEVERERLLKREQAAREEAERANRIKDEFLAVLSHELRSPLNPILGWSKLLRGGKLDETKTAQALATIERNAKLQSELIEDLLDVSRILRGKLSLNIAPVNLALKIQGAMETVRLAAEAKHIHIEASLTEDVGLVWGDSVRLQQAIWNVLSNAVKFTPPRGRVDIQLQRVDSCAQIVVSDTGQGIKPEFLPYVFDYFRQADGTTTRKFGGLGLGLAIVRHLVELHGGTVIAHSLGEGQGATFTIRLPLLHAPSPVNPDEHLPQQSLDLSGIKILVVDDQPDTRELVAFVLEQHGAQAIAAASAREALLVLSQTQPDVLLSDIGMPEMDGYLLIQQVRALPADRGGQIPAIALTAYAGDTNQQQVIAAGFQKHISKPIEPEKLVQAIVDLMGST</sequence>
<dbReference type="SMART" id="SM00388">
    <property type="entry name" value="HisKA"/>
    <property type="match status" value="1"/>
</dbReference>
<dbReference type="SMART" id="SM00448">
    <property type="entry name" value="REC"/>
    <property type="match status" value="1"/>
</dbReference>
<feature type="domain" description="Response regulatory" evidence="10">
    <location>
        <begin position="1673"/>
        <end position="1791"/>
    </location>
</feature>
<keyword evidence="5" id="KW-0418">Kinase</keyword>
<dbReference type="PROSITE" id="PS50109">
    <property type="entry name" value="HIS_KIN"/>
    <property type="match status" value="1"/>
</dbReference>
<dbReference type="SUPFAM" id="SSF47384">
    <property type="entry name" value="Homodimeric domain of signal transducing histidine kinase"/>
    <property type="match status" value="1"/>
</dbReference>
<dbReference type="Pfam" id="PF01590">
    <property type="entry name" value="GAF"/>
    <property type="match status" value="3"/>
</dbReference>
<name>A0A1E5QK66_9CYAN</name>
<feature type="domain" description="PAS" evidence="11">
    <location>
        <begin position="146"/>
        <end position="216"/>
    </location>
</feature>
<evidence type="ECO:0000259" key="10">
    <source>
        <dbReference type="PROSITE" id="PS50110"/>
    </source>
</evidence>
<comment type="caution">
    <text evidence="13">The sequence shown here is derived from an EMBL/GenBank/DDBJ whole genome shotgun (WGS) entry which is preliminary data.</text>
</comment>
<dbReference type="InterPro" id="IPR036890">
    <property type="entry name" value="HATPase_C_sf"/>
</dbReference>
<organism evidence="13">
    <name type="scientific">Desertifilum tharense IPPAS B-1220</name>
    <dbReference type="NCBI Taxonomy" id="1781255"/>
    <lineage>
        <taxon>Bacteria</taxon>
        <taxon>Bacillati</taxon>
        <taxon>Cyanobacteriota</taxon>
        <taxon>Cyanophyceae</taxon>
        <taxon>Desertifilales</taxon>
        <taxon>Desertifilaceae</taxon>
        <taxon>Desertifilum</taxon>
    </lineage>
</organism>
<dbReference type="InterPro" id="IPR035965">
    <property type="entry name" value="PAS-like_dom_sf"/>
</dbReference>
<dbReference type="FunFam" id="3.30.565.10:FF:000006">
    <property type="entry name" value="Sensor histidine kinase WalK"/>
    <property type="match status" value="1"/>
</dbReference>
<feature type="modified residue" description="4-aspartylphosphate" evidence="7">
    <location>
        <position position="1722"/>
    </location>
</feature>
<evidence type="ECO:0000256" key="4">
    <source>
        <dbReference type="ARBA" id="ARBA00022679"/>
    </source>
</evidence>
<dbReference type="OrthoDB" id="5555607at2"/>
<dbReference type="Gene3D" id="3.30.450.20">
    <property type="entry name" value="PAS domain"/>
    <property type="match status" value="7"/>
</dbReference>
<dbReference type="Pfam" id="PF00072">
    <property type="entry name" value="Response_reg"/>
    <property type="match status" value="1"/>
</dbReference>
<evidence type="ECO:0000259" key="9">
    <source>
        <dbReference type="PROSITE" id="PS50109"/>
    </source>
</evidence>
<evidence type="ECO:0000259" key="12">
    <source>
        <dbReference type="PROSITE" id="PS50113"/>
    </source>
</evidence>
<dbReference type="GO" id="GO:0000155">
    <property type="term" value="F:phosphorelay sensor kinase activity"/>
    <property type="evidence" value="ECO:0007669"/>
    <property type="project" value="InterPro"/>
</dbReference>
<dbReference type="InterPro" id="IPR003018">
    <property type="entry name" value="GAF"/>
</dbReference>
<dbReference type="CDD" id="cd16922">
    <property type="entry name" value="HATPase_EvgS-ArcB-TorS-like"/>
    <property type="match status" value="1"/>
</dbReference>
<proteinExistence type="predicted"/>
<reference evidence="13" key="1">
    <citation type="submission" date="2016-09" db="EMBL/GenBank/DDBJ databases">
        <title>Draft genome of thermotolerant cyanobacterium Desertifilum sp. strain IPPAS B-1220.</title>
        <authorList>
            <person name="Sinetova M.A."/>
            <person name="Bolakhan K."/>
            <person name="Zayadan B.K."/>
            <person name="Mironov K.S."/>
            <person name="Ustinova V."/>
            <person name="Kupriyanova E.V."/>
            <person name="Sidorov R.A."/>
            <person name="Skrypnik A.N."/>
            <person name="Gogoleva N.E."/>
            <person name="Gogolev Y.V."/>
            <person name="Los D.A."/>
        </authorList>
    </citation>
    <scope>NUCLEOTIDE SEQUENCE [LARGE SCALE GENOMIC DNA]</scope>
    <source>
        <strain evidence="13">IPPAS B-1220</strain>
    </source>
</reference>
<feature type="coiled-coil region" evidence="8">
    <location>
        <begin position="122"/>
        <end position="156"/>
    </location>
</feature>
<feature type="domain" description="PAC" evidence="12">
    <location>
        <begin position="219"/>
        <end position="271"/>
    </location>
</feature>
<dbReference type="CDD" id="cd17580">
    <property type="entry name" value="REC_2_DhkD-like"/>
    <property type="match status" value="1"/>
</dbReference>
<accession>A0A1E5QK66</accession>
<evidence type="ECO:0000256" key="6">
    <source>
        <dbReference type="ARBA" id="ARBA00023012"/>
    </source>
</evidence>
<feature type="domain" description="PAC" evidence="12">
    <location>
        <begin position="1096"/>
        <end position="1148"/>
    </location>
</feature>
<dbReference type="Pfam" id="PF08447">
    <property type="entry name" value="PAS_3"/>
    <property type="match status" value="3"/>
</dbReference>
<feature type="coiled-coil region" evidence="8">
    <location>
        <begin position="1399"/>
        <end position="1426"/>
    </location>
</feature>
<dbReference type="CDD" id="cd00130">
    <property type="entry name" value="PAS"/>
    <property type="match status" value="3"/>
</dbReference>
<dbReference type="NCBIfam" id="TIGR00229">
    <property type="entry name" value="sensory_box"/>
    <property type="match status" value="4"/>
</dbReference>
<keyword evidence="8" id="KW-0175">Coiled coil</keyword>
<dbReference type="SUPFAM" id="SSF55781">
    <property type="entry name" value="GAF domain-like"/>
    <property type="match status" value="3"/>
</dbReference>
<dbReference type="SMART" id="SM00387">
    <property type="entry name" value="HATPase_c"/>
    <property type="match status" value="1"/>
</dbReference>
<gene>
    <name evidence="13" type="ORF">BH720_11450</name>
</gene>
<feature type="domain" description="PAS" evidence="11">
    <location>
        <begin position="1023"/>
        <end position="1093"/>
    </location>
</feature>
<dbReference type="PROSITE" id="PS50110">
    <property type="entry name" value="RESPONSE_REGULATORY"/>
    <property type="match status" value="1"/>
</dbReference>
<dbReference type="CDD" id="cd00082">
    <property type="entry name" value="HisKA"/>
    <property type="match status" value="1"/>
</dbReference>
<dbReference type="SMART" id="SM00091">
    <property type="entry name" value="PAS"/>
    <property type="match status" value="7"/>
</dbReference>
<feature type="domain" description="PAC" evidence="12">
    <location>
        <begin position="81"/>
        <end position="138"/>
    </location>
</feature>
<evidence type="ECO:0000259" key="11">
    <source>
        <dbReference type="PROSITE" id="PS50112"/>
    </source>
</evidence>
<dbReference type="InterPro" id="IPR000700">
    <property type="entry name" value="PAS-assoc_C"/>
</dbReference>
<dbReference type="InterPro" id="IPR013655">
    <property type="entry name" value="PAS_fold_3"/>
</dbReference>
<dbReference type="PANTHER" id="PTHR43547">
    <property type="entry name" value="TWO-COMPONENT HISTIDINE KINASE"/>
    <property type="match status" value="1"/>
</dbReference>
<protein>
    <recommendedName>
        <fullName evidence="2">histidine kinase</fullName>
        <ecNumber evidence="2">2.7.13.3</ecNumber>
    </recommendedName>
</protein>
<dbReference type="InterPro" id="IPR005467">
    <property type="entry name" value="His_kinase_dom"/>
</dbReference>
<keyword evidence="6" id="KW-0902">Two-component regulatory system</keyword>
<evidence type="ECO:0000256" key="8">
    <source>
        <dbReference type="SAM" id="Coils"/>
    </source>
</evidence>
<dbReference type="PROSITE" id="PS50113">
    <property type="entry name" value="PAC"/>
    <property type="match status" value="4"/>
</dbReference>
<comment type="catalytic activity">
    <reaction evidence="1">
        <text>ATP + protein L-histidine = ADP + protein N-phospho-L-histidine.</text>
        <dbReference type="EC" id="2.7.13.3"/>
    </reaction>
</comment>
<dbReference type="Pfam" id="PF08448">
    <property type="entry name" value="PAS_4"/>
    <property type="match status" value="2"/>
</dbReference>
<dbReference type="Pfam" id="PF13188">
    <property type="entry name" value="PAS_8"/>
    <property type="match status" value="2"/>
</dbReference>
<dbReference type="SMART" id="SM00086">
    <property type="entry name" value="PAC"/>
    <property type="match status" value="4"/>
</dbReference>
<dbReference type="SUPFAM" id="SSF52172">
    <property type="entry name" value="CheY-like"/>
    <property type="match status" value="1"/>
</dbReference>
<evidence type="ECO:0000256" key="3">
    <source>
        <dbReference type="ARBA" id="ARBA00022553"/>
    </source>
</evidence>
<dbReference type="InterPro" id="IPR003594">
    <property type="entry name" value="HATPase_dom"/>
</dbReference>
<dbReference type="PANTHER" id="PTHR43547:SF2">
    <property type="entry name" value="HYBRID SIGNAL TRANSDUCTION HISTIDINE KINASE C"/>
    <property type="match status" value="1"/>
</dbReference>
<dbReference type="InterPro" id="IPR003661">
    <property type="entry name" value="HisK_dim/P_dom"/>
</dbReference>
<dbReference type="Gene3D" id="3.40.50.2300">
    <property type="match status" value="1"/>
</dbReference>
<dbReference type="InterPro" id="IPR001789">
    <property type="entry name" value="Sig_transdc_resp-reg_receiver"/>
</dbReference>
<dbReference type="InterPro" id="IPR029016">
    <property type="entry name" value="GAF-like_dom_sf"/>
</dbReference>
<keyword evidence="4" id="KW-0808">Transferase</keyword>
<dbReference type="InterPro" id="IPR036097">
    <property type="entry name" value="HisK_dim/P_sf"/>
</dbReference>
<dbReference type="PROSITE" id="PS50112">
    <property type="entry name" value="PAS"/>
    <property type="match status" value="2"/>
</dbReference>
<dbReference type="SUPFAM" id="SSF55874">
    <property type="entry name" value="ATPase domain of HSP90 chaperone/DNA topoisomerase II/histidine kinase"/>
    <property type="match status" value="1"/>
</dbReference>
<dbReference type="Gene3D" id="3.30.450.40">
    <property type="match status" value="3"/>
</dbReference>
<feature type="domain" description="PAC" evidence="12">
    <location>
        <begin position="1353"/>
        <end position="1408"/>
    </location>
</feature>
<dbReference type="SMART" id="SM00065">
    <property type="entry name" value="GAF"/>
    <property type="match status" value="3"/>
</dbReference>
<evidence type="ECO:0000256" key="5">
    <source>
        <dbReference type="ARBA" id="ARBA00022777"/>
    </source>
</evidence>
<dbReference type="Gene3D" id="1.10.287.130">
    <property type="match status" value="1"/>
</dbReference>
<dbReference type="Pfam" id="PF02518">
    <property type="entry name" value="HATPase_c"/>
    <property type="match status" value="1"/>
</dbReference>
<dbReference type="InterPro" id="IPR004358">
    <property type="entry name" value="Sig_transdc_His_kin-like_C"/>
</dbReference>
<dbReference type="InterPro" id="IPR000014">
    <property type="entry name" value="PAS"/>
</dbReference>
<dbReference type="InterPro" id="IPR001610">
    <property type="entry name" value="PAC"/>
</dbReference>
<evidence type="ECO:0000256" key="2">
    <source>
        <dbReference type="ARBA" id="ARBA00012438"/>
    </source>
</evidence>
<dbReference type="PRINTS" id="PR00344">
    <property type="entry name" value="BCTRLSENSOR"/>
</dbReference>